<protein>
    <submittedName>
        <fullName evidence="1">Uncharacterized protein</fullName>
    </submittedName>
</protein>
<gene>
    <name evidence="1" type="ORF">CDG60_04585</name>
</gene>
<dbReference type="Proteomes" id="UP000263753">
    <property type="component" value="Chromosome"/>
</dbReference>
<dbReference type="AlphaFoldDB" id="A0A3B7LSX5"/>
<dbReference type="EMBL" id="CP032134">
    <property type="protein sequence ID" value="AXY55922.1"/>
    <property type="molecule type" value="Genomic_DNA"/>
</dbReference>
<proteinExistence type="predicted"/>
<evidence type="ECO:0000313" key="2">
    <source>
        <dbReference type="Proteomes" id="UP000263753"/>
    </source>
</evidence>
<reference evidence="2" key="1">
    <citation type="submission" date="2018-09" db="EMBL/GenBank/DDBJ databases">
        <title>The complete genome of Acinetobacter sp. strain WCHAc010005.</title>
        <authorList>
            <person name="Hu Y."/>
            <person name="Long H."/>
            <person name="Feng Y."/>
            <person name="Zong Z."/>
        </authorList>
    </citation>
    <scope>NUCLEOTIDE SEQUENCE [LARGE SCALE GENOMIC DNA]</scope>
    <source>
        <strain evidence="2">WCHAc010005</strain>
    </source>
</reference>
<sequence length="173" mass="20122">MKQHIYCKKGIETTHSYPIVESIFKNICDFIELNETSDLLNKTHIHGATSTEIQNILNIKLETLGFTSEKKGLFKQYISSNLRPDFFKKISENDGIIVEVERGKTLDNNMDLLDIWKCHICKDANYLFLIIPEFKTNQKGSKQKIFDRTINRLASFFEEDNYINVDAVFILGY</sequence>
<name>A0A3B7LSX5_9GAMM</name>
<accession>A0A3B7LSX5</accession>
<evidence type="ECO:0000313" key="1">
    <source>
        <dbReference type="EMBL" id="AXY55922.1"/>
    </source>
</evidence>
<organism evidence="1 2">
    <name type="scientific">Acinetobacter chinensis</name>
    <dbReference type="NCBI Taxonomy" id="2004650"/>
    <lineage>
        <taxon>Bacteria</taxon>
        <taxon>Pseudomonadati</taxon>
        <taxon>Pseudomonadota</taxon>
        <taxon>Gammaproteobacteria</taxon>
        <taxon>Moraxellales</taxon>
        <taxon>Moraxellaceae</taxon>
        <taxon>Acinetobacter</taxon>
    </lineage>
</organism>
<dbReference type="KEGG" id="achi:CDG60_04585"/>
<dbReference type="RefSeq" id="WP_087513369.1">
    <property type="nucleotide sequence ID" value="NZ_CP032134.1"/>
</dbReference>